<dbReference type="Gene3D" id="3.80.10.10">
    <property type="entry name" value="Ribonuclease Inhibitor"/>
    <property type="match status" value="1"/>
</dbReference>
<dbReference type="InterPro" id="IPR032675">
    <property type="entry name" value="LRR_dom_sf"/>
</dbReference>
<dbReference type="FunFam" id="3.80.10.10:FF:000415">
    <property type="entry name" value="Inactive LRR receptor-like serine/threonine-protein kinase BIR2"/>
    <property type="match status" value="1"/>
</dbReference>
<dbReference type="GO" id="GO:0016020">
    <property type="term" value="C:membrane"/>
    <property type="evidence" value="ECO:0007669"/>
    <property type="project" value="UniProtKB-SubCell"/>
</dbReference>
<dbReference type="PRINTS" id="PR00019">
    <property type="entry name" value="LEURICHRPT"/>
</dbReference>
<evidence type="ECO:0000259" key="10">
    <source>
        <dbReference type="Pfam" id="PF08263"/>
    </source>
</evidence>
<evidence type="ECO:0000256" key="6">
    <source>
        <dbReference type="ARBA" id="ARBA00022989"/>
    </source>
</evidence>
<dbReference type="PANTHER" id="PTHR48063">
    <property type="entry name" value="LRR RECEPTOR-LIKE KINASE"/>
    <property type="match status" value="1"/>
</dbReference>
<reference evidence="12" key="1">
    <citation type="submission" date="2022-03" db="EMBL/GenBank/DDBJ databases">
        <title>A functionally conserved STORR gene fusion in Papaver species that diverged 16.8 million years ago.</title>
        <authorList>
            <person name="Catania T."/>
        </authorList>
    </citation>
    <scope>NUCLEOTIDE SEQUENCE</scope>
    <source>
        <strain evidence="12">S-191538</strain>
    </source>
</reference>
<dbReference type="InterPro" id="IPR001611">
    <property type="entry name" value="Leu-rich_rpt"/>
</dbReference>
<evidence type="ECO:0000256" key="4">
    <source>
        <dbReference type="ARBA" id="ARBA00022729"/>
    </source>
</evidence>
<comment type="caution">
    <text evidence="12">The sequence shown here is derived from an EMBL/GenBank/DDBJ whole genome shotgun (WGS) entry which is preliminary data.</text>
</comment>
<evidence type="ECO:0000313" key="13">
    <source>
        <dbReference type="Proteomes" id="UP001177140"/>
    </source>
</evidence>
<evidence type="ECO:0000256" key="8">
    <source>
        <dbReference type="ARBA" id="ARBA00023180"/>
    </source>
</evidence>
<evidence type="ECO:0000256" key="5">
    <source>
        <dbReference type="ARBA" id="ARBA00022737"/>
    </source>
</evidence>
<dbReference type="InterPro" id="IPR046956">
    <property type="entry name" value="RLP23-like"/>
</dbReference>
<dbReference type="InterPro" id="IPR013210">
    <property type="entry name" value="LRR_N_plant-typ"/>
</dbReference>
<keyword evidence="8" id="KW-0325">Glycoprotein</keyword>
<keyword evidence="13" id="KW-1185">Reference proteome</keyword>
<keyword evidence="5" id="KW-0677">Repeat</keyword>
<evidence type="ECO:0000256" key="7">
    <source>
        <dbReference type="ARBA" id="ARBA00023136"/>
    </source>
</evidence>
<protein>
    <recommendedName>
        <fullName evidence="10">Leucine-rich repeat-containing N-terminal plant-type domain-containing protein</fullName>
    </recommendedName>
</protein>
<dbReference type="EMBL" id="JAJJMA010140130">
    <property type="protein sequence ID" value="MCL7033937.1"/>
    <property type="molecule type" value="Genomic_DNA"/>
</dbReference>
<dbReference type="SUPFAM" id="SSF52058">
    <property type="entry name" value="L domain-like"/>
    <property type="match status" value="1"/>
</dbReference>
<name>A0AA41VBJ8_PAPNU</name>
<sequence length="310" mass="34211">MICNGAVALEDDIRCLKGIKAAFADPQGRLESWTFNTTSVGLICKLSGVQCWNVAEDRLISVSLPSYELSGQIPDSLQYCASLYILDLSDNNISGKIPSKICTWLPYLTTLDLSGNQLFGSIPPNIANCTYLNNLRLSSNLLSGHIPRELASLRRLKDFSVAHNNLSGQIPTFESSFISAQSFEGNSGLCGGPLGSRCEVVDQPFAGCDKNDGLCWLMIYTAVASGFIVGFWGLFFVLLIKKEKWWFGYWSFVDSVASGIIVRFRDVKGIVASGCLLGFWGPSFVSRNAVHNYEKDDLRVFVFGKYKMQK</sequence>
<evidence type="ECO:0000256" key="2">
    <source>
        <dbReference type="ARBA" id="ARBA00022614"/>
    </source>
</evidence>
<organism evidence="12 13">
    <name type="scientific">Papaver nudicaule</name>
    <name type="common">Iceland poppy</name>
    <dbReference type="NCBI Taxonomy" id="74823"/>
    <lineage>
        <taxon>Eukaryota</taxon>
        <taxon>Viridiplantae</taxon>
        <taxon>Streptophyta</taxon>
        <taxon>Embryophyta</taxon>
        <taxon>Tracheophyta</taxon>
        <taxon>Spermatophyta</taxon>
        <taxon>Magnoliopsida</taxon>
        <taxon>Ranunculales</taxon>
        <taxon>Papaveraceae</taxon>
        <taxon>Papaveroideae</taxon>
        <taxon>Papaver</taxon>
    </lineage>
</organism>
<comment type="subcellular location">
    <subcellularLocation>
        <location evidence="1">Membrane</location>
        <topology evidence="1">Single-pass type I membrane protein</topology>
    </subcellularLocation>
</comment>
<evidence type="ECO:0000256" key="3">
    <source>
        <dbReference type="ARBA" id="ARBA00022692"/>
    </source>
</evidence>
<feature type="domain" description="Leucine-rich repeat-containing N-terminal plant-type" evidence="10">
    <location>
        <begin position="10"/>
        <end position="52"/>
    </location>
</feature>
<keyword evidence="6 9" id="KW-1133">Transmembrane helix</keyword>
<dbReference type="EMBL" id="JAJJMA010141502">
    <property type="protein sequence ID" value="MCL7034053.1"/>
    <property type="molecule type" value="Genomic_DNA"/>
</dbReference>
<proteinExistence type="predicted"/>
<keyword evidence="2" id="KW-0433">Leucine-rich repeat</keyword>
<accession>A0AA41VBJ8</accession>
<dbReference type="AlphaFoldDB" id="A0AA41VBJ8"/>
<evidence type="ECO:0000313" key="12">
    <source>
        <dbReference type="EMBL" id="MCL7034053.1"/>
    </source>
</evidence>
<evidence type="ECO:0000256" key="1">
    <source>
        <dbReference type="ARBA" id="ARBA00004479"/>
    </source>
</evidence>
<dbReference type="PANTHER" id="PTHR48063:SF93">
    <property type="entry name" value="LEUCINE-RICH REPEAT-CONTAINING N-TERMINAL PLANT-TYPE DOMAIN-CONTAINING PROTEIN"/>
    <property type="match status" value="1"/>
</dbReference>
<gene>
    <name evidence="11" type="ORF">MKW94_016864</name>
    <name evidence="12" type="ORF">MKW94_021657</name>
</gene>
<evidence type="ECO:0000256" key="9">
    <source>
        <dbReference type="SAM" id="Phobius"/>
    </source>
</evidence>
<dbReference type="Pfam" id="PF00560">
    <property type="entry name" value="LRR_1"/>
    <property type="match status" value="3"/>
</dbReference>
<dbReference type="Proteomes" id="UP001177140">
    <property type="component" value="Unassembled WGS sequence"/>
</dbReference>
<keyword evidence="7 9" id="KW-0472">Membrane</keyword>
<dbReference type="Pfam" id="PF08263">
    <property type="entry name" value="LRRNT_2"/>
    <property type="match status" value="1"/>
</dbReference>
<feature type="transmembrane region" description="Helical" evidence="9">
    <location>
        <begin position="217"/>
        <end position="240"/>
    </location>
</feature>
<keyword evidence="3 9" id="KW-0812">Transmembrane</keyword>
<keyword evidence="4" id="KW-0732">Signal</keyword>
<evidence type="ECO:0000313" key="11">
    <source>
        <dbReference type="EMBL" id="MCL7033937.1"/>
    </source>
</evidence>